<name>A0A948WZT2_9GAMM</name>
<dbReference type="InterPro" id="IPR058548">
    <property type="entry name" value="MlaB-like_STAS"/>
</dbReference>
<dbReference type="Pfam" id="PF13466">
    <property type="entry name" value="STAS_2"/>
    <property type="match status" value="1"/>
</dbReference>
<organism evidence="2 3">
    <name type="scientific">Candidatus Anaerobiospirillum pullicola</name>
    <dbReference type="NCBI Taxonomy" id="2838451"/>
    <lineage>
        <taxon>Bacteria</taxon>
        <taxon>Pseudomonadati</taxon>
        <taxon>Pseudomonadota</taxon>
        <taxon>Gammaproteobacteria</taxon>
        <taxon>Aeromonadales</taxon>
        <taxon>Succinivibrionaceae</taxon>
        <taxon>Anaerobiospirillum</taxon>
    </lineage>
</organism>
<gene>
    <name evidence="2" type="ORF">H9847_06325</name>
</gene>
<dbReference type="AlphaFoldDB" id="A0A948WZT2"/>
<proteinExistence type="predicted"/>
<evidence type="ECO:0000259" key="1">
    <source>
        <dbReference type="Pfam" id="PF13466"/>
    </source>
</evidence>
<accession>A0A948WZT2</accession>
<reference evidence="2" key="1">
    <citation type="journal article" date="2021" name="PeerJ">
        <title>Extensive microbial diversity within the chicken gut microbiome revealed by metagenomics and culture.</title>
        <authorList>
            <person name="Gilroy R."/>
            <person name="Ravi A."/>
            <person name="Getino M."/>
            <person name="Pursley I."/>
            <person name="Horton D.L."/>
            <person name="Alikhan N.F."/>
            <person name="Baker D."/>
            <person name="Gharbi K."/>
            <person name="Hall N."/>
            <person name="Watson M."/>
            <person name="Adriaenssens E.M."/>
            <person name="Foster-Nyarko E."/>
            <person name="Jarju S."/>
            <person name="Secka A."/>
            <person name="Antonio M."/>
            <person name="Oren A."/>
            <person name="Chaudhuri R.R."/>
            <person name="La Ragione R."/>
            <person name="Hildebrand F."/>
            <person name="Pallen M.J."/>
        </authorList>
    </citation>
    <scope>NUCLEOTIDE SEQUENCE</scope>
    <source>
        <strain evidence="2">378</strain>
    </source>
</reference>
<feature type="domain" description="MlaB-like STAS" evidence="1">
    <location>
        <begin position="10"/>
        <end position="72"/>
    </location>
</feature>
<dbReference type="EMBL" id="JAHLFE010000128">
    <property type="protein sequence ID" value="MBU3844469.1"/>
    <property type="molecule type" value="Genomic_DNA"/>
</dbReference>
<comment type="caution">
    <text evidence="2">The sequence shown here is derived from an EMBL/GenBank/DDBJ whole genome shotgun (WGS) entry which is preliminary data.</text>
</comment>
<sequence length="83" mass="9406">MASFDLTRMTTVEVPQLWEQRQAIFQQHEVDLAQTTAVDSSGIAFLVQWAKSTPEHKLKVYHAPATVQALIKTFHLEPLFVLA</sequence>
<dbReference type="InterPro" id="IPR036513">
    <property type="entry name" value="STAS_dom_sf"/>
</dbReference>
<dbReference type="Gene3D" id="3.30.750.24">
    <property type="entry name" value="STAS domain"/>
    <property type="match status" value="1"/>
</dbReference>
<dbReference type="Proteomes" id="UP000733611">
    <property type="component" value="Unassembled WGS sequence"/>
</dbReference>
<evidence type="ECO:0000313" key="2">
    <source>
        <dbReference type="EMBL" id="MBU3844469.1"/>
    </source>
</evidence>
<protein>
    <submittedName>
        <fullName evidence="2">STAS domain-containing protein</fullName>
    </submittedName>
</protein>
<reference evidence="2" key="2">
    <citation type="submission" date="2021-04" db="EMBL/GenBank/DDBJ databases">
        <authorList>
            <person name="Gilroy R."/>
        </authorList>
    </citation>
    <scope>NUCLEOTIDE SEQUENCE</scope>
    <source>
        <strain evidence="2">378</strain>
    </source>
</reference>
<evidence type="ECO:0000313" key="3">
    <source>
        <dbReference type="Proteomes" id="UP000733611"/>
    </source>
</evidence>
<dbReference type="SUPFAM" id="SSF52091">
    <property type="entry name" value="SpoIIaa-like"/>
    <property type="match status" value="1"/>
</dbReference>